<dbReference type="InterPro" id="IPR016181">
    <property type="entry name" value="Acyl_CoA_acyltransferase"/>
</dbReference>
<dbReference type="GO" id="GO:0016747">
    <property type="term" value="F:acyltransferase activity, transferring groups other than amino-acyl groups"/>
    <property type="evidence" value="ECO:0007669"/>
    <property type="project" value="InterPro"/>
</dbReference>
<dbReference type="EMBL" id="AP024448">
    <property type="protein sequence ID" value="BCS28296.1"/>
    <property type="molecule type" value="Genomic_DNA"/>
</dbReference>
<evidence type="ECO:0000256" key="2">
    <source>
        <dbReference type="ARBA" id="ARBA00023315"/>
    </source>
</evidence>
<keyword evidence="1" id="KW-0808">Transferase</keyword>
<evidence type="ECO:0000313" key="5">
    <source>
        <dbReference type="EMBL" id="BCS28296.1"/>
    </source>
</evidence>
<feature type="domain" description="N-acetyltransferase" evidence="4">
    <location>
        <begin position="54"/>
        <end position="203"/>
    </location>
</feature>
<evidence type="ECO:0000259" key="4">
    <source>
        <dbReference type="PROSITE" id="PS51186"/>
    </source>
</evidence>
<dbReference type="PROSITE" id="PS51186">
    <property type="entry name" value="GNAT"/>
    <property type="match status" value="1"/>
</dbReference>
<dbReference type="AlphaFoldDB" id="A0A7R7XVF1"/>
<gene>
    <name evidence="5" type="ORF">APUU_61344S</name>
</gene>
<dbReference type="PANTHER" id="PTHR43420">
    <property type="entry name" value="ACETYLTRANSFERASE"/>
    <property type="match status" value="1"/>
</dbReference>
<dbReference type="CDD" id="cd04301">
    <property type="entry name" value="NAT_SF"/>
    <property type="match status" value="1"/>
</dbReference>
<sequence>MACNTDFSIFRISKTEHVATSARKYRTLRLDALAASPASFASTQEIESAFTNEEWIRSITSPERETFICAATSLPGPMNMSWVGQVTLLGPLSQEPLPENHTGTSESVVSGHGDGDGDERWQMLSLFTFPEYRGQGLGVKLCQEVIQFVKGYRSRPETAQLDLIVKAKNTPAIRLYERLGFRHVRRCTLVEALVANGDGHLLPPDRSAPKYTELTGLVMRMVISRQ</sequence>
<keyword evidence="6" id="KW-1185">Reference proteome</keyword>
<evidence type="ECO:0000256" key="3">
    <source>
        <dbReference type="SAM" id="MobiDB-lite"/>
    </source>
</evidence>
<dbReference type="OrthoDB" id="41532at2759"/>
<reference evidence="5" key="1">
    <citation type="submission" date="2021-01" db="EMBL/GenBank/DDBJ databases">
        <authorList>
            <consortium name="Aspergillus puulaauensis MK2 genome sequencing consortium"/>
            <person name="Kazuki M."/>
            <person name="Futagami T."/>
        </authorList>
    </citation>
    <scope>NUCLEOTIDE SEQUENCE</scope>
    <source>
        <strain evidence="5">MK2</strain>
    </source>
</reference>
<name>A0A7R7XVF1_9EURO</name>
<feature type="region of interest" description="Disordered" evidence="3">
    <location>
        <begin position="93"/>
        <end position="114"/>
    </location>
</feature>
<keyword evidence="2" id="KW-0012">Acyltransferase</keyword>
<dbReference type="InterPro" id="IPR000182">
    <property type="entry name" value="GNAT_dom"/>
</dbReference>
<organism evidence="5 6">
    <name type="scientific">Aspergillus puulaauensis</name>
    <dbReference type="NCBI Taxonomy" id="1220207"/>
    <lineage>
        <taxon>Eukaryota</taxon>
        <taxon>Fungi</taxon>
        <taxon>Dikarya</taxon>
        <taxon>Ascomycota</taxon>
        <taxon>Pezizomycotina</taxon>
        <taxon>Eurotiomycetes</taxon>
        <taxon>Eurotiomycetidae</taxon>
        <taxon>Eurotiales</taxon>
        <taxon>Aspergillaceae</taxon>
        <taxon>Aspergillus</taxon>
    </lineage>
</organism>
<dbReference type="Proteomes" id="UP000654913">
    <property type="component" value="Chromosome 6"/>
</dbReference>
<evidence type="ECO:0000256" key="1">
    <source>
        <dbReference type="ARBA" id="ARBA00022679"/>
    </source>
</evidence>
<evidence type="ECO:0000313" key="6">
    <source>
        <dbReference type="Proteomes" id="UP000654913"/>
    </source>
</evidence>
<dbReference type="SUPFAM" id="SSF55729">
    <property type="entry name" value="Acyl-CoA N-acyltransferases (Nat)"/>
    <property type="match status" value="1"/>
</dbReference>
<accession>A0A7R7XVF1</accession>
<protein>
    <recommendedName>
        <fullName evidence="4">N-acetyltransferase domain-containing protein</fullName>
    </recommendedName>
</protein>
<proteinExistence type="predicted"/>
<dbReference type="Pfam" id="PF00583">
    <property type="entry name" value="Acetyltransf_1"/>
    <property type="match status" value="1"/>
</dbReference>
<dbReference type="GeneID" id="64978293"/>
<dbReference type="RefSeq" id="XP_041560482.1">
    <property type="nucleotide sequence ID" value="XM_041694676.1"/>
</dbReference>
<dbReference type="InterPro" id="IPR050680">
    <property type="entry name" value="YpeA/RimI_acetyltransf"/>
</dbReference>
<dbReference type="Gene3D" id="3.40.630.30">
    <property type="match status" value="1"/>
</dbReference>
<dbReference type="KEGG" id="apuu:APUU_61344S"/>
<reference evidence="5" key="2">
    <citation type="submission" date="2021-02" db="EMBL/GenBank/DDBJ databases">
        <title>Aspergillus puulaauensis MK2 genome sequence.</title>
        <authorList>
            <person name="Futagami T."/>
            <person name="Mori K."/>
            <person name="Kadooka C."/>
            <person name="Tanaka T."/>
        </authorList>
    </citation>
    <scope>NUCLEOTIDE SEQUENCE</scope>
    <source>
        <strain evidence="5">MK2</strain>
    </source>
</reference>